<comment type="caution">
    <text evidence="3">The sequence shown here is derived from an EMBL/GenBank/DDBJ whole genome shotgun (WGS) entry which is preliminary data.</text>
</comment>
<dbReference type="RefSeq" id="WP_144887895.1">
    <property type="nucleotide sequence ID" value="NZ_VLLE01000006.1"/>
</dbReference>
<dbReference type="Proteomes" id="UP000316167">
    <property type="component" value="Unassembled WGS sequence"/>
</dbReference>
<accession>A0A562SDV2</accession>
<name>A0A562SDV2_9BACT</name>
<dbReference type="NCBIfam" id="TIGR04183">
    <property type="entry name" value="Por_Secre_tail"/>
    <property type="match status" value="1"/>
</dbReference>
<dbReference type="Gene3D" id="2.60.40.10">
    <property type="entry name" value="Immunoglobulins"/>
    <property type="match status" value="1"/>
</dbReference>
<feature type="chain" id="PRO_5021865012" evidence="1">
    <location>
        <begin position="24"/>
        <end position="495"/>
    </location>
</feature>
<sequence length="495" mass="53560">MKKFLQNLLVALITIPFAFTASAQINCTQISNANNCNITALDIKSAVTEFKEVNGLCEATITLSFKLLHNSGMKYANLFFYNAAVNLDCKNGPSSSVPSSIAALGGYLALTYTTNWNAYYTGINGLVPQQAGYSVTASPITGGTQFEITGIKFTSGLPCGSYDIGLYLAGTNASSNGVQCHNQSSFKPYLVNITGKIDCRTQNTDLNYDLIIDANYQNPPGTPDIISGTYQVYIDANSDNIIDAGDQNLTPSPVAFSTSASGAPVGLTRYISFDNYYSLPNGDPLSTKNLLVRVTPTTSGVAAVTGKLTNTCATLPVSLKAFNVTQKSGKALLTWLTEEENNNQGFEIQKRNSNGQYIKAGFVESKAPNGNGGSYSYSFTDEQLLQRGVTYYRLKQIDLDGRSSYSEIKAVRTGNGTLTISVYPNPSRGMVNVAIPESNSLMDVSVDDYTGKSIQRWSGIKVQNMQINNLKPGVYMLRFNFRDSGETITQRIVVQ</sequence>
<evidence type="ECO:0000313" key="3">
    <source>
        <dbReference type="EMBL" id="TWI79114.1"/>
    </source>
</evidence>
<proteinExistence type="predicted"/>
<protein>
    <submittedName>
        <fullName evidence="3">Putative secreted protein (Por secretion system target)</fullName>
    </submittedName>
</protein>
<evidence type="ECO:0000256" key="1">
    <source>
        <dbReference type="SAM" id="SignalP"/>
    </source>
</evidence>
<reference evidence="3 4" key="1">
    <citation type="journal article" date="2015" name="Stand. Genomic Sci.">
        <title>Genomic Encyclopedia of Bacterial and Archaeal Type Strains, Phase III: the genomes of soil and plant-associated and newly described type strains.</title>
        <authorList>
            <person name="Whitman W.B."/>
            <person name="Woyke T."/>
            <person name="Klenk H.P."/>
            <person name="Zhou Y."/>
            <person name="Lilburn T.G."/>
            <person name="Beck B.J."/>
            <person name="De Vos P."/>
            <person name="Vandamme P."/>
            <person name="Eisen J.A."/>
            <person name="Garrity G."/>
            <person name="Hugenholtz P."/>
            <person name="Kyrpides N.C."/>
        </authorList>
    </citation>
    <scope>NUCLEOTIDE SEQUENCE [LARGE SCALE GENOMIC DNA]</scope>
    <source>
        <strain evidence="3 4">CGMCC 1.7271</strain>
    </source>
</reference>
<feature type="signal peptide" evidence="1">
    <location>
        <begin position="1"/>
        <end position="23"/>
    </location>
</feature>
<gene>
    <name evidence="3" type="ORF">IQ13_3513</name>
</gene>
<evidence type="ECO:0000313" key="4">
    <source>
        <dbReference type="Proteomes" id="UP000316167"/>
    </source>
</evidence>
<feature type="domain" description="Secretion system C-terminal sorting" evidence="2">
    <location>
        <begin position="422"/>
        <end position="494"/>
    </location>
</feature>
<keyword evidence="4" id="KW-1185">Reference proteome</keyword>
<dbReference type="EMBL" id="VLLE01000006">
    <property type="protein sequence ID" value="TWI79114.1"/>
    <property type="molecule type" value="Genomic_DNA"/>
</dbReference>
<dbReference type="InterPro" id="IPR026444">
    <property type="entry name" value="Secre_tail"/>
</dbReference>
<dbReference type="InterPro" id="IPR013783">
    <property type="entry name" value="Ig-like_fold"/>
</dbReference>
<evidence type="ECO:0000259" key="2">
    <source>
        <dbReference type="Pfam" id="PF18962"/>
    </source>
</evidence>
<dbReference type="OrthoDB" id="628160at2"/>
<dbReference type="Pfam" id="PF18962">
    <property type="entry name" value="Por_Secre_tail"/>
    <property type="match status" value="1"/>
</dbReference>
<keyword evidence="1" id="KW-0732">Signal</keyword>
<organism evidence="3 4">
    <name type="scientific">Lacibacter cauensis</name>
    <dbReference type="NCBI Taxonomy" id="510947"/>
    <lineage>
        <taxon>Bacteria</taxon>
        <taxon>Pseudomonadati</taxon>
        <taxon>Bacteroidota</taxon>
        <taxon>Chitinophagia</taxon>
        <taxon>Chitinophagales</taxon>
        <taxon>Chitinophagaceae</taxon>
        <taxon>Lacibacter</taxon>
    </lineage>
</organism>
<dbReference type="AlphaFoldDB" id="A0A562SDV2"/>